<dbReference type="EMBL" id="JAAZWO010000004">
    <property type="protein sequence ID" value="MBC2396985.1"/>
    <property type="molecule type" value="Genomic_DNA"/>
</dbReference>
<keyword evidence="3" id="KW-1185">Reference proteome</keyword>
<protein>
    <submittedName>
        <fullName evidence="2">HD domain-containing protein</fullName>
    </submittedName>
</protein>
<dbReference type="SMART" id="SM00471">
    <property type="entry name" value="HDc"/>
    <property type="match status" value="1"/>
</dbReference>
<dbReference type="RefSeq" id="WP_173680542.1">
    <property type="nucleotide sequence ID" value="NZ_JAAZWO010000004.1"/>
</dbReference>
<sequence length="230" mass="26420">MIDEIINNVNLSENAFMFNDIVKNNNDIELYIHSIDVCILSVILGINRGYNKKYLKNLAMAALLHDIGKMFSQGDDHVKEGYKFIKGTNSFPPTVYMTIYQHHENEDGSGYPEGIDREKIYELSKVVHICDYYVNLINDINKNLINETMEKITAQASSKFSEDVYKDFIKSIYCYPNGLPIKLNNGLDGTVVMQNKNYPLRPIIGVFVNNEPRLINLMDHLTLFIDKIIL</sequence>
<dbReference type="Gene3D" id="1.10.3210.10">
    <property type="entry name" value="Hypothetical protein af1432"/>
    <property type="match status" value="1"/>
</dbReference>
<accession>A0A923J0Q9</accession>
<evidence type="ECO:0000259" key="1">
    <source>
        <dbReference type="SMART" id="SM00471"/>
    </source>
</evidence>
<dbReference type="Proteomes" id="UP000563151">
    <property type="component" value="Unassembled WGS sequence"/>
</dbReference>
<dbReference type="InterPro" id="IPR003607">
    <property type="entry name" value="HD/PDEase_dom"/>
</dbReference>
<organism evidence="2 3">
    <name type="scientific">Clostridium tetanomorphum</name>
    <dbReference type="NCBI Taxonomy" id="1553"/>
    <lineage>
        <taxon>Bacteria</taxon>
        <taxon>Bacillati</taxon>
        <taxon>Bacillota</taxon>
        <taxon>Clostridia</taxon>
        <taxon>Eubacteriales</taxon>
        <taxon>Clostridiaceae</taxon>
        <taxon>Clostridium</taxon>
    </lineage>
</organism>
<dbReference type="SUPFAM" id="SSF109604">
    <property type="entry name" value="HD-domain/PDEase-like"/>
    <property type="match status" value="1"/>
</dbReference>
<gene>
    <name evidence="2" type="ORF">HGG79_04210</name>
</gene>
<dbReference type="AlphaFoldDB" id="A0A923J0Q9"/>
<dbReference type="CDD" id="cd00077">
    <property type="entry name" value="HDc"/>
    <property type="match status" value="1"/>
</dbReference>
<feature type="domain" description="HD/PDEase" evidence="1">
    <location>
        <begin position="26"/>
        <end position="145"/>
    </location>
</feature>
<proteinExistence type="predicted"/>
<dbReference type="PANTHER" id="PTHR43155">
    <property type="entry name" value="CYCLIC DI-GMP PHOSPHODIESTERASE PA4108-RELATED"/>
    <property type="match status" value="1"/>
</dbReference>
<dbReference type="InterPro" id="IPR006674">
    <property type="entry name" value="HD_domain"/>
</dbReference>
<dbReference type="Pfam" id="PF01966">
    <property type="entry name" value="HD"/>
    <property type="match status" value="1"/>
</dbReference>
<comment type="caution">
    <text evidence="2">The sequence shown here is derived from an EMBL/GenBank/DDBJ whole genome shotgun (WGS) entry which is preliminary data.</text>
</comment>
<name>A0A923J0Q9_CLOTT</name>
<reference evidence="2 3" key="1">
    <citation type="submission" date="2020-04" db="EMBL/GenBank/DDBJ databases">
        <title>Genomic insights into acetone-butanol-ethanol (ABE) fermentation by sequencing solventogenic clostridia strains.</title>
        <authorList>
            <person name="Brown S."/>
        </authorList>
    </citation>
    <scope>NUCLEOTIDE SEQUENCE [LARGE SCALE GENOMIC DNA]</scope>
    <source>
        <strain evidence="2 3">DJ011</strain>
    </source>
</reference>
<evidence type="ECO:0000313" key="2">
    <source>
        <dbReference type="EMBL" id="MBC2396985.1"/>
    </source>
</evidence>
<dbReference type="PANTHER" id="PTHR43155:SF2">
    <property type="entry name" value="CYCLIC DI-GMP PHOSPHODIESTERASE PA4108"/>
    <property type="match status" value="1"/>
</dbReference>
<evidence type="ECO:0000313" key="3">
    <source>
        <dbReference type="Proteomes" id="UP000563151"/>
    </source>
</evidence>